<evidence type="ECO:0000256" key="2">
    <source>
        <dbReference type="ARBA" id="ARBA00022679"/>
    </source>
</evidence>
<dbReference type="InterPro" id="IPR022486">
    <property type="entry name" value="PPK2_PA0141"/>
</dbReference>
<dbReference type="AlphaFoldDB" id="A0A1Q9A8V3"/>
<sequence>MESGKSAGSGEVTNGAATSSRAVSLRIRGELRAFDIDDPVLPDWVENQALASNGHPYDKKMKKEAYEEELKTLQIELVKVQFWLQATGKRVMALFEGRDAAGKGGTIHSILEYMNPRLAHNIALTKPTETESGQWYFQRYIAHFPSAGNMSLFDRSWYNRAIVEPVMGFCTQEQYDAFMEQVPRFEKLIHQEGIHFFKFWLEIGQEMQIKRFHDRRHDPLKVWKLSTMDIAALDKWSDYTDKRDRMLKQTHTKDAPWMVARANDKRRAHLNVIRHILMSLNYEGRDLKAIGEIDKKIIGEAPDMI</sequence>
<keyword evidence="3 6" id="KW-0418">Kinase</keyword>
<dbReference type="PANTHER" id="PTHR34383">
    <property type="entry name" value="POLYPHOSPHATE:AMP PHOSPHOTRANSFERASE-RELATED"/>
    <property type="match status" value="1"/>
</dbReference>
<dbReference type="Proteomes" id="UP000544107">
    <property type="component" value="Unassembled WGS sequence"/>
</dbReference>
<comment type="subunit">
    <text evidence="6">Homotetramer.</text>
</comment>
<dbReference type="SUPFAM" id="SSF52540">
    <property type="entry name" value="P-loop containing nucleoside triphosphate hydrolases"/>
    <property type="match status" value="1"/>
</dbReference>
<evidence type="ECO:0000313" key="9">
    <source>
        <dbReference type="EMBL" id="OLP50995.1"/>
    </source>
</evidence>
<dbReference type="EMBL" id="MKIN01000020">
    <property type="protein sequence ID" value="OLP50995.1"/>
    <property type="molecule type" value="Genomic_DNA"/>
</dbReference>
<evidence type="ECO:0000313" key="8">
    <source>
        <dbReference type="EMBL" id="MBB4009463.1"/>
    </source>
</evidence>
<evidence type="ECO:0000259" key="7">
    <source>
        <dbReference type="Pfam" id="PF03976"/>
    </source>
</evidence>
<evidence type="ECO:0000256" key="4">
    <source>
        <dbReference type="ARBA" id="ARBA00023310"/>
    </source>
</evidence>
<evidence type="ECO:0000256" key="5">
    <source>
        <dbReference type="ARBA" id="ARBA00024500"/>
    </source>
</evidence>
<dbReference type="GO" id="GO:0008976">
    <property type="term" value="F:polyphosphate kinase activity"/>
    <property type="evidence" value="ECO:0007669"/>
    <property type="project" value="UniProtKB-UniRule"/>
</dbReference>
<dbReference type="Proteomes" id="UP000185598">
    <property type="component" value="Unassembled WGS sequence"/>
</dbReference>
<organism evidence="9 10">
    <name type="scientific">Allorhizobium taibaishanense</name>
    <dbReference type="NCBI Taxonomy" id="887144"/>
    <lineage>
        <taxon>Bacteria</taxon>
        <taxon>Pseudomonadati</taxon>
        <taxon>Pseudomonadota</taxon>
        <taxon>Alphaproteobacteria</taxon>
        <taxon>Hyphomicrobiales</taxon>
        <taxon>Rhizobiaceae</taxon>
        <taxon>Rhizobium/Agrobacterium group</taxon>
        <taxon>Allorhizobium</taxon>
    </lineage>
</organism>
<evidence type="ECO:0000313" key="10">
    <source>
        <dbReference type="Proteomes" id="UP000185598"/>
    </source>
</evidence>
<dbReference type="InterPro" id="IPR027417">
    <property type="entry name" value="P-loop_NTPase"/>
</dbReference>
<name>A0A1Q9A8V3_9HYPH</name>
<dbReference type="EC" id="2.7.4.-" evidence="6"/>
<gene>
    <name evidence="9" type="ORF">BJF91_07125</name>
    <name evidence="8" type="ORF">GGQ71_003751</name>
</gene>
<dbReference type="PANTHER" id="PTHR34383:SF1">
    <property type="entry name" value="ADP-POLYPHOSPHATE PHOSPHOTRANSFERASE"/>
    <property type="match status" value="1"/>
</dbReference>
<evidence type="ECO:0000313" key="11">
    <source>
        <dbReference type="Proteomes" id="UP000544107"/>
    </source>
</evidence>
<comment type="catalytic activity">
    <reaction evidence="5">
        <text>[phosphate](n) + ATP = [phosphate](n+1) + ADP</text>
        <dbReference type="Rhea" id="RHEA:19573"/>
        <dbReference type="Rhea" id="RHEA-COMP:9859"/>
        <dbReference type="Rhea" id="RHEA-COMP:14280"/>
        <dbReference type="ChEBI" id="CHEBI:16838"/>
        <dbReference type="ChEBI" id="CHEBI:30616"/>
        <dbReference type="ChEBI" id="CHEBI:456216"/>
    </reaction>
    <physiologicalReaction direction="right-to-left" evidence="5">
        <dbReference type="Rhea" id="RHEA:19575"/>
    </physiologicalReaction>
</comment>
<dbReference type="GO" id="GO:0006754">
    <property type="term" value="P:ATP biosynthetic process"/>
    <property type="evidence" value="ECO:0007669"/>
    <property type="project" value="UniProtKB-KW"/>
</dbReference>
<dbReference type="InterPro" id="IPR022488">
    <property type="entry name" value="PPK2-related"/>
</dbReference>
<evidence type="ECO:0000256" key="1">
    <source>
        <dbReference type="ARBA" id="ARBA00009924"/>
    </source>
</evidence>
<dbReference type="NCBIfam" id="TIGR03707">
    <property type="entry name" value="PPK2_P_aer"/>
    <property type="match status" value="1"/>
</dbReference>
<dbReference type="STRING" id="887144.BJF91_07125"/>
<comment type="function">
    <text evidence="6">Uses inorganic polyphosphate (polyP) as a donor to convert GDP to GTP or ADP to ATP.</text>
</comment>
<dbReference type="EMBL" id="JACIED010000005">
    <property type="protein sequence ID" value="MBB4009463.1"/>
    <property type="molecule type" value="Genomic_DNA"/>
</dbReference>
<evidence type="ECO:0000256" key="3">
    <source>
        <dbReference type="ARBA" id="ARBA00022777"/>
    </source>
</evidence>
<comment type="similarity">
    <text evidence="1 6">Belongs to the polyphosphate kinase 2 (PPK2) family. Class I subfamily.</text>
</comment>
<accession>A0A1Q9A8V3</accession>
<evidence type="ECO:0000256" key="6">
    <source>
        <dbReference type="RuleBase" id="RU369062"/>
    </source>
</evidence>
<keyword evidence="10" id="KW-1185">Reference proteome</keyword>
<reference evidence="9 10" key="1">
    <citation type="submission" date="2016-09" db="EMBL/GenBank/DDBJ databases">
        <title>Rhizobium oryziradicis sp. nov., isolated from the root of rice.</title>
        <authorList>
            <person name="Zhao J."/>
            <person name="Zhang X."/>
        </authorList>
    </citation>
    <scope>NUCLEOTIDE SEQUENCE [LARGE SCALE GENOMIC DNA]</scope>
    <source>
        <strain evidence="9 10">14971</strain>
    </source>
</reference>
<comment type="caution">
    <text evidence="9">The sequence shown here is derived from an EMBL/GenBank/DDBJ whole genome shotgun (WGS) entry which is preliminary data.</text>
</comment>
<keyword evidence="2 6" id="KW-0808">Transferase</keyword>
<protein>
    <recommendedName>
        <fullName evidence="6">ADP/GDP-polyphosphate phosphotransferase</fullName>
        <ecNumber evidence="6">2.7.4.-</ecNumber>
    </recommendedName>
    <alternativeName>
        <fullName evidence="6">Polyphosphate kinase PPK2</fullName>
    </alternativeName>
</protein>
<proteinExistence type="inferred from homology"/>
<dbReference type="RefSeq" id="WP_075613698.1">
    <property type="nucleotide sequence ID" value="NZ_JACIED010000005.1"/>
</dbReference>
<dbReference type="Gene3D" id="3.40.50.300">
    <property type="entry name" value="P-loop containing nucleotide triphosphate hydrolases"/>
    <property type="match status" value="1"/>
</dbReference>
<dbReference type="OrthoDB" id="9775224at2"/>
<keyword evidence="4" id="KW-0066">ATP synthesis</keyword>
<reference evidence="8 11" key="2">
    <citation type="submission" date="2020-08" db="EMBL/GenBank/DDBJ databases">
        <title>Genomic Encyclopedia of Type Strains, Phase IV (KMG-IV): sequencing the most valuable type-strain genomes for metagenomic binning, comparative biology and taxonomic classification.</title>
        <authorList>
            <person name="Goeker M."/>
        </authorList>
    </citation>
    <scope>NUCLEOTIDE SEQUENCE [LARGE SCALE GENOMIC DNA]</scope>
    <source>
        <strain evidence="8 11">DSM 100021</strain>
    </source>
</reference>
<feature type="domain" description="Polyphosphate kinase-2-related" evidence="7">
    <location>
        <begin position="61"/>
        <end position="284"/>
    </location>
</feature>
<dbReference type="Pfam" id="PF03976">
    <property type="entry name" value="PPK2"/>
    <property type="match status" value="1"/>
</dbReference>